<protein>
    <submittedName>
        <fullName evidence="2">Trypsin v-b-like protein isoform x3</fullName>
    </submittedName>
</protein>
<reference evidence="2" key="2">
    <citation type="journal article" date="2017" name="J. Med. Entomol.">
        <title>Transcriptome Analysis of the Triatoma infestans (Hemiptera: Reduviidae) Integument.</title>
        <authorList>
            <person name="Calderon-Fernandez G.M."/>
            <person name="Moriconi D.E."/>
            <person name="Dulbecco A.B."/>
            <person name="Juarez M.P."/>
        </authorList>
    </citation>
    <scope>NUCLEOTIDE SEQUENCE</scope>
    <source>
        <strain evidence="2">Int1</strain>
        <tissue evidence="2">Integument</tissue>
    </source>
</reference>
<dbReference type="SUPFAM" id="SSF50494">
    <property type="entry name" value="Trypsin-like serine proteases"/>
    <property type="match status" value="1"/>
</dbReference>
<dbReference type="InterPro" id="IPR001254">
    <property type="entry name" value="Trypsin_dom"/>
</dbReference>
<accession>A0A170UKC1</accession>
<dbReference type="Gene3D" id="2.40.10.10">
    <property type="entry name" value="Trypsin-like serine proteases"/>
    <property type="match status" value="1"/>
</dbReference>
<organism evidence="2">
    <name type="scientific">Triatoma infestans</name>
    <name type="common">Assassin bug</name>
    <dbReference type="NCBI Taxonomy" id="30076"/>
    <lineage>
        <taxon>Eukaryota</taxon>
        <taxon>Metazoa</taxon>
        <taxon>Ecdysozoa</taxon>
        <taxon>Arthropoda</taxon>
        <taxon>Hexapoda</taxon>
        <taxon>Insecta</taxon>
        <taxon>Pterygota</taxon>
        <taxon>Neoptera</taxon>
        <taxon>Paraneoptera</taxon>
        <taxon>Hemiptera</taxon>
        <taxon>Heteroptera</taxon>
        <taxon>Panheteroptera</taxon>
        <taxon>Cimicomorpha</taxon>
        <taxon>Reduviidae</taxon>
        <taxon>Triatominae</taxon>
        <taxon>Triatoma</taxon>
    </lineage>
</organism>
<dbReference type="GO" id="GO:0004252">
    <property type="term" value="F:serine-type endopeptidase activity"/>
    <property type="evidence" value="ECO:0007669"/>
    <property type="project" value="InterPro"/>
</dbReference>
<feature type="non-terminal residue" evidence="2">
    <location>
        <position position="1"/>
    </location>
</feature>
<dbReference type="GO" id="GO:0006508">
    <property type="term" value="P:proteolysis"/>
    <property type="evidence" value="ECO:0007669"/>
    <property type="project" value="InterPro"/>
</dbReference>
<evidence type="ECO:0000259" key="1">
    <source>
        <dbReference type="Pfam" id="PF00089"/>
    </source>
</evidence>
<dbReference type="AlphaFoldDB" id="A0A170UKC1"/>
<feature type="domain" description="Peptidase S1" evidence="1">
    <location>
        <begin position="25"/>
        <end position="96"/>
    </location>
</feature>
<dbReference type="InterPro" id="IPR009003">
    <property type="entry name" value="Peptidase_S1_PA"/>
</dbReference>
<reference evidence="2" key="1">
    <citation type="submission" date="2016-04" db="EMBL/GenBank/DDBJ databases">
        <authorList>
            <person name="Calderon-Fernandez G.M.Sr."/>
        </authorList>
    </citation>
    <scope>NUCLEOTIDE SEQUENCE</scope>
    <source>
        <strain evidence="2">Int1</strain>
        <tissue evidence="2">Integument</tissue>
    </source>
</reference>
<sequence length="140" mass="16066">QHLLYYQVIVKIIELEENDWPNLQYRSCILAGYGWNIKSPTYNLHMSALYATQGCRCIDNHRIICAKPFEEGDAPCHGDSGGILVCSNKGVAIASQHIPTNYCSTMSKKIPKHCSKKYTIYLFAYLKPQLYWLKPTLRSY</sequence>
<dbReference type="EMBL" id="GEMB01007501">
    <property type="protein sequence ID" value="JAR95928.1"/>
    <property type="molecule type" value="Transcribed_RNA"/>
</dbReference>
<dbReference type="InterPro" id="IPR043504">
    <property type="entry name" value="Peptidase_S1_PA_chymotrypsin"/>
</dbReference>
<proteinExistence type="predicted"/>
<evidence type="ECO:0000313" key="2">
    <source>
        <dbReference type="EMBL" id="JAR95928.1"/>
    </source>
</evidence>
<feature type="non-terminal residue" evidence="2">
    <location>
        <position position="140"/>
    </location>
</feature>
<dbReference type="Pfam" id="PF00089">
    <property type="entry name" value="Trypsin"/>
    <property type="match status" value="1"/>
</dbReference>
<name>A0A170UKC1_TRIIF</name>